<dbReference type="Pfam" id="PF00648">
    <property type="entry name" value="Peptidase_C2"/>
    <property type="match status" value="1"/>
</dbReference>
<dbReference type="EMBL" id="JACDTQ010003659">
    <property type="protein sequence ID" value="KAF5913071.1"/>
    <property type="molecule type" value="Genomic_DNA"/>
</dbReference>
<accession>A0A7J7EBM5</accession>
<dbReference type="Gene3D" id="3.90.70.10">
    <property type="entry name" value="Cysteine proteinases"/>
    <property type="match status" value="1"/>
</dbReference>
<dbReference type="SUPFAM" id="SSF49758">
    <property type="entry name" value="Calpain large subunit, middle domain (domain III)"/>
    <property type="match status" value="1"/>
</dbReference>
<dbReference type="SUPFAM" id="SSF54001">
    <property type="entry name" value="Cysteine proteinases"/>
    <property type="match status" value="1"/>
</dbReference>
<evidence type="ECO:0000313" key="8">
    <source>
        <dbReference type="Proteomes" id="UP000551758"/>
    </source>
</evidence>
<dbReference type="Pfam" id="PF21875">
    <property type="entry name" value="CAPN13-like_C_EFh"/>
    <property type="match status" value="1"/>
</dbReference>
<comment type="caution">
    <text evidence="5">Lacks conserved residue(s) required for the propagation of feature annotation.</text>
</comment>
<name>A0A7J7EBM5_DICBM</name>
<evidence type="ECO:0000256" key="5">
    <source>
        <dbReference type="PROSITE-ProRule" id="PRU00239"/>
    </source>
</evidence>
<feature type="domain" description="Calpain catalytic" evidence="6">
    <location>
        <begin position="34"/>
        <end position="317"/>
    </location>
</feature>
<dbReference type="InterPro" id="IPR011992">
    <property type="entry name" value="EF-hand-dom_pair"/>
</dbReference>
<organism evidence="7 8">
    <name type="scientific">Diceros bicornis minor</name>
    <name type="common">South-central black rhinoceros</name>
    <dbReference type="NCBI Taxonomy" id="77932"/>
    <lineage>
        <taxon>Eukaryota</taxon>
        <taxon>Metazoa</taxon>
        <taxon>Chordata</taxon>
        <taxon>Craniata</taxon>
        <taxon>Vertebrata</taxon>
        <taxon>Euteleostomi</taxon>
        <taxon>Mammalia</taxon>
        <taxon>Eutheria</taxon>
        <taxon>Laurasiatheria</taxon>
        <taxon>Perissodactyla</taxon>
        <taxon>Rhinocerotidae</taxon>
        <taxon>Diceros</taxon>
    </lineage>
</organism>
<gene>
    <name evidence="7" type="ORF">HPG69_009022</name>
</gene>
<dbReference type="InterPro" id="IPR001300">
    <property type="entry name" value="Peptidase_C2_calpain_cat"/>
</dbReference>
<dbReference type="SMART" id="SM00230">
    <property type="entry name" value="CysPc"/>
    <property type="match status" value="1"/>
</dbReference>
<dbReference type="GO" id="GO:0006508">
    <property type="term" value="P:proteolysis"/>
    <property type="evidence" value="ECO:0007669"/>
    <property type="project" value="UniProtKB-KW"/>
</dbReference>
<dbReference type="InterPro" id="IPR038765">
    <property type="entry name" value="Papain-like_cys_pep_sf"/>
</dbReference>
<dbReference type="PROSITE" id="PS50203">
    <property type="entry name" value="CALPAIN_CAT"/>
    <property type="match status" value="1"/>
</dbReference>
<evidence type="ECO:0000256" key="4">
    <source>
        <dbReference type="PIRSR" id="PIRSR622684-1"/>
    </source>
</evidence>
<comment type="caution">
    <text evidence="7">The sequence shown here is derived from an EMBL/GenBank/DDBJ whole genome shotgun (WGS) entry which is preliminary data.</text>
</comment>
<keyword evidence="2" id="KW-0645">Protease</keyword>
<evidence type="ECO:0000256" key="2">
    <source>
        <dbReference type="ARBA" id="ARBA00022670"/>
    </source>
</evidence>
<dbReference type="AlphaFoldDB" id="A0A7J7EBM5"/>
<dbReference type="InterPro" id="IPR022684">
    <property type="entry name" value="Calpain_cysteine_protease"/>
</dbReference>
<sequence length="624" mass="69431">MAHSQKPLARTPIIKVKGQDFNFLQDRCLSRGLLFEDETFPAKTSSIVLQLLQGQNLSSSQRIYQRVSQSLTSPWKARADLTSNKDRHKKKMHYSEESIRTLVTKTCEMHGVGLPESSCRLSTLTEDCWFLAVLGSLTEPTASAEDPDGPNLFTPVCRNFPFPILAVWPVGGSGGDDHLPVLNKDYLFEHPRDTKEFWPRLLEKAYAKFRGAYLHLHSSYLPDTLGDLRGGVITSVTLHSFSTNLVMMMKMAAKASSLMTCATLVWPKGEATGMESGLVSQQAYTVTRVSRFSTGVAGKILSACGPPGATPNGEGTGGMECHVKISKRTSPACIYVTNFLSVNLDHANIPHERWSQMMFKNLAIPGNTAEGHAVHILCAESLEANNVVMSLDVMPQNLKAKDKKCPLSFNVFKCALTKRFSLNPGTYVVVITAYKEAVEFLLRIFLKMPDSDRNLGSDFNLRALKASLRENGFQQNIFYKYAHQGLDIDATQLQGLLNQEFLKGPPGDTFSLDECQSIMALMDQLKVNGRLDQEEFSRLWGCLVHYQNTQENTGVFLSSDLWKAIKDTDFLAGISISNELLVLMTLRYSHSSSTVSFPSLVCFLMRLEVTATKCHLRDILRPSQ</sequence>
<evidence type="ECO:0000256" key="1">
    <source>
        <dbReference type="ARBA" id="ARBA00007623"/>
    </source>
</evidence>
<dbReference type="GO" id="GO:0004198">
    <property type="term" value="F:calcium-dependent cysteine-type endopeptidase activity"/>
    <property type="evidence" value="ECO:0007669"/>
    <property type="project" value="InterPro"/>
</dbReference>
<feature type="active site" evidence="4">
    <location>
        <position position="128"/>
    </location>
</feature>
<proteinExistence type="inferred from homology"/>
<evidence type="ECO:0000259" key="6">
    <source>
        <dbReference type="PROSITE" id="PS50203"/>
    </source>
</evidence>
<dbReference type="SUPFAM" id="SSF47473">
    <property type="entry name" value="EF-hand"/>
    <property type="match status" value="1"/>
</dbReference>
<evidence type="ECO:0000313" key="7">
    <source>
        <dbReference type="EMBL" id="KAF5913071.1"/>
    </source>
</evidence>
<dbReference type="GO" id="GO:0005737">
    <property type="term" value="C:cytoplasm"/>
    <property type="evidence" value="ECO:0007669"/>
    <property type="project" value="TreeGrafter"/>
</dbReference>
<protein>
    <recommendedName>
        <fullName evidence="6">Calpain catalytic domain-containing protein</fullName>
    </recommendedName>
</protein>
<dbReference type="Proteomes" id="UP000551758">
    <property type="component" value="Unassembled WGS sequence"/>
</dbReference>
<reference evidence="7 8" key="1">
    <citation type="journal article" date="2020" name="Mol. Biol. Evol.">
        <title>Interspecific Gene Flow and the Evolution of Specialization in Black and White Rhinoceros.</title>
        <authorList>
            <person name="Moodley Y."/>
            <person name="Westbury M.V."/>
            <person name="Russo I.M."/>
            <person name="Gopalakrishnan S."/>
            <person name="Rakotoarivelo A."/>
            <person name="Olsen R.A."/>
            <person name="Prost S."/>
            <person name="Tunstall T."/>
            <person name="Ryder O.A."/>
            <person name="Dalen L."/>
            <person name="Bruford M.W."/>
        </authorList>
    </citation>
    <scope>NUCLEOTIDE SEQUENCE [LARGE SCALE GENOMIC DNA]</scope>
    <source>
        <strain evidence="7">SBR-YM</strain>
        <tissue evidence="7">Skin</tissue>
    </source>
</reference>
<comment type="similarity">
    <text evidence="1">Belongs to the peptidase C2 family.</text>
</comment>
<keyword evidence="8" id="KW-1185">Reference proteome</keyword>
<dbReference type="InterPro" id="IPR036213">
    <property type="entry name" value="Calpain_III_sf"/>
</dbReference>
<evidence type="ECO:0000256" key="3">
    <source>
        <dbReference type="ARBA" id="ARBA00022801"/>
    </source>
</evidence>
<keyword evidence="3" id="KW-0378">Hydrolase</keyword>
<dbReference type="PANTHER" id="PTHR10183:SF333">
    <property type="entry name" value="CALPAIN-13"/>
    <property type="match status" value="1"/>
</dbReference>
<dbReference type="InterPro" id="IPR054069">
    <property type="entry name" value="CAPN3/13-like_C_EFh"/>
</dbReference>
<dbReference type="Gene3D" id="1.10.238.10">
    <property type="entry name" value="EF-hand"/>
    <property type="match status" value="1"/>
</dbReference>
<dbReference type="PANTHER" id="PTHR10183">
    <property type="entry name" value="CALPAIN"/>
    <property type="match status" value="1"/>
</dbReference>